<evidence type="ECO:0000256" key="1">
    <source>
        <dbReference type="SAM" id="Phobius"/>
    </source>
</evidence>
<keyword evidence="1" id="KW-0472">Membrane</keyword>
<accession>A0A7D6IAC6</accession>
<feature type="transmembrane region" description="Helical" evidence="1">
    <location>
        <begin position="198"/>
        <end position="218"/>
    </location>
</feature>
<dbReference type="InterPro" id="IPR009781">
    <property type="entry name" value="DUF1345"/>
</dbReference>
<name>A0A7D6IAC6_9MYCO</name>
<feature type="transmembrane region" description="Helical" evidence="1">
    <location>
        <begin position="81"/>
        <end position="102"/>
    </location>
</feature>
<dbReference type="EMBL" id="CP059165">
    <property type="protein sequence ID" value="QLL08657.1"/>
    <property type="molecule type" value="Genomic_DNA"/>
</dbReference>
<dbReference type="Pfam" id="PF07077">
    <property type="entry name" value="DUF1345"/>
    <property type="match status" value="1"/>
</dbReference>
<evidence type="ECO:0000313" key="3">
    <source>
        <dbReference type="Proteomes" id="UP000510682"/>
    </source>
</evidence>
<gene>
    <name evidence="2" type="ORF">H0P51_06955</name>
</gene>
<evidence type="ECO:0000313" key="2">
    <source>
        <dbReference type="EMBL" id="QLL08657.1"/>
    </source>
</evidence>
<dbReference type="KEGG" id="mgor:H0P51_06955"/>
<organism evidence="2 3">
    <name type="scientific">Mycobacterium vicinigordonae</name>
    <dbReference type="NCBI Taxonomy" id="1719132"/>
    <lineage>
        <taxon>Bacteria</taxon>
        <taxon>Bacillati</taxon>
        <taxon>Actinomycetota</taxon>
        <taxon>Actinomycetes</taxon>
        <taxon>Mycobacteriales</taxon>
        <taxon>Mycobacteriaceae</taxon>
        <taxon>Mycobacterium</taxon>
    </lineage>
</organism>
<protein>
    <submittedName>
        <fullName evidence="2">DUF1345 domain-containing protein</fullName>
    </submittedName>
</protein>
<reference evidence="2" key="1">
    <citation type="submission" date="2020-07" db="EMBL/GenBank/DDBJ databases">
        <title>Description of Mycobacterium gordonae subsp. intergordonae subsp.nov. and Mycobacterium gordonae subsp. gordonae subsp. nov.</title>
        <authorList>
            <person name="Huang H."/>
        </authorList>
    </citation>
    <scope>NUCLEOTIDE SEQUENCE [LARGE SCALE GENOMIC DNA]</scope>
    <source>
        <strain evidence="2">24T</strain>
    </source>
</reference>
<dbReference type="RefSeq" id="WP_180917242.1">
    <property type="nucleotide sequence ID" value="NZ_CP059165.1"/>
</dbReference>
<keyword evidence="3" id="KW-1185">Reference proteome</keyword>
<dbReference type="Proteomes" id="UP000510682">
    <property type="component" value="Chromosome"/>
</dbReference>
<feature type="transmembrane region" description="Helical" evidence="1">
    <location>
        <begin position="114"/>
        <end position="134"/>
    </location>
</feature>
<keyword evidence="1" id="KW-1133">Transmembrane helix</keyword>
<keyword evidence="1" id="KW-0812">Transmembrane</keyword>
<feature type="transmembrane region" description="Helical" evidence="1">
    <location>
        <begin position="43"/>
        <end position="61"/>
    </location>
</feature>
<feature type="transmembrane region" description="Helical" evidence="1">
    <location>
        <begin position="13"/>
        <end position="37"/>
    </location>
</feature>
<dbReference type="AlphaFoldDB" id="A0A7D6IAC6"/>
<reference evidence="2" key="2">
    <citation type="submission" date="2020-07" db="EMBL/GenBank/DDBJ databases">
        <authorList>
            <person name="Yu X."/>
        </authorList>
    </citation>
    <scope>NUCLEOTIDE SEQUENCE [LARGE SCALE GENOMIC DNA]</scope>
    <source>
        <strain evidence="2">24T</strain>
    </source>
</reference>
<sequence length="221" mass="23638">MAHQARSRWRTQVVIRLIVAAAVGVIAATLVHFLAGLRYAPSVGWIAAAATYLVWTWIVVLPMDAAKTREHVEPEDPPRGWLTDAVILTASVASLAGVEHLLAAGSKSGAEKDIAAAVGVVSIIAAWCVVHTVFSVRYADIYYSDANDGITSIGFTGSDNPRFLDFFYLGFTIGMTYQVSDTSLQTGQLRRIALAQALLSYLFGAVILAVTINLVVALSNS</sequence>
<proteinExistence type="predicted"/>